<keyword evidence="2" id="KW-0449">Lipoprotein</keyword>
<feature type="transmembrane region" description="Helical" evidence="1">
    <location>
        <begin position="12"/>
        <end position="34"/>
    </location>
</feature>
<sequence>MPSSSAFRLHRFAFVIATSWMAMMVMAGCSHYRLGTGSDRVSFETLYIAPISNEAAVPQAVATVSRALRSAVIRDGRVRLAADAASADAVLQVTLSDYGRTFSAVQATDTALARKFDLELIARCDLTDQRTGEALFKNRRIMVTRQIYVDDGQNPAEYQALPQLADQLADWVAHAVLDVW</sequence>
<dbReference type="KEGG" id="slom:PXH66_09970"/>
<proteinExistence type="predicted"/>
<keyword evidence="1" id="KW-1133">Transmembrane helix</keyword>
<evidence type="ECO:0000256" key="1">
    <source>
        <dbReference type="SAM" id="Phobius"/>
    </source>
</evidence>
<keyword evidence="1" id="KW-0472">Membrane</keyword>
<dbReference type="AlphaFoldDB" id="A0AAF0CSA6"/>
<dbReference type="Gene3D" id="3.30.160.150">
    <property type="entry name" value="Lipoprotein like domain"/>
    <property type="match status" value="1"/>
</dbReference>
<evidence type="ECO:0000313" key="2">
    <source>
        <dbReference type="EMBL" id="WED67178.1"/>
    </source>
</evidence>
<dbReference type="GO" id="GO:0043165">
    <property type="term" value="P:Gram-negative-bacterium-type cell outer membrane assembly"/>
    <property type="evidence" value="ECO:0007669"/>
    <property type="project" value="InterPro"/>
</dbReference>
<dbReference type="RefSeq" id="WP_330931441.1">
    <property type="nucleotide sequence ID" value="NZ_CP119075.1"/>
</dbReference>
<organism evidence="2 3">
    <name type="scientific">Synoicihabitans lomoniglobus</name>
    <dbReference type="NCBI Taxonomy" id="2909285"/>
    <lineage>
        <taxon>Bacteria</taxon>
        <taxon>Pseudomonadati</taxon>
        <taxon>Verrucomicrobiota</taxon>
        <taxon>Opitutia</taxon>
        <taxon>Opitutales</taxon>
        <taxon>Opitutaceae</taxon>
        <taxon>Synoicihabitans</taxon>
    </lineage>
</organism>
<gene>
    <name evidence="2" type="primary">lptE</name>
    <name evidence="2" type="ORF">PXH66_09970</name>
</gene>
<dbReference type="GO" id="GO:0019867">
    <property type="term" value="C:outer membrane"/>
    <property type="evidence" value="ECO:0007669"/>
    <property type="project" value="InterPro"/>
</dbReference>
<protein>
    <submittedName>
        <fullName evidence="2">LPS assembly lipoprotein LptE</fullName>
    </submittedName>
</protein>
<keyword evidence="1" id="KW-0812">Transmembrane</keyword>
<reference evidence="2" key="1">
    <citation type="submission" date="2023-03" db="EMBL/GenBank/DDBJ databases">
        <title>Lomoglobus Profundus gen. nov., sp. nov., a novel member of the phylum Verrucomicrobia, isolated from deep-marine sediment of South China Sea.</title>
        <authorList>
            <person name="Ahmad T."/>
            <person name="Ishaq S.E."/>
            <person name="Wang F."/>
        </authorList>
    </citation>
    <scope>NUCLEOTIDE SEQUENCE</scope>
    <source>
        <strain evidence="2">LMO-M01</strain>
    </source>
</reference>
<keyword evidence="3" id="KW-1185">Reference proteome</keyword>
<dbReference type="EMBL" id="CP119075">
    <property type="protein sequence ID" value="WED67178.1"/>
    <property type="molecule type" value="Genomic_DNA"/>
</dbReference>
<evidence type="ECO:0000313" key="3">
    <source>
        <dbReference type="Proteomes" id="UP001218638"/>
    </source>
</evidence>
<dbReference type="Proteomes" id="UP001218638">
    <property type="component" value="Chromosome"/>
</dbReference>
<accession>A0AAF0CSA6</accession>
<name>A0AAF0CSA6_9BACT</name>